<dbReference type="AlphaFoldDB" id="A0A9D5KAV5"/>
<dbReference type="Proteomes" id="UP000630660">
    <property type="component" value="Unassembled WGS sequence"/>
</dbReference>
<name>A0A9D5KAV5_UNCW3</name>
<accession>A0A9D5KAV5</accession>
<protein>
    <recommendedName>
        <fullName evidence="1">UspA domain-containing protein</fullName>
    </recommendedName>
</protein>
<dbReference type="Gene3D" id="3.40.50.620">
    <property type="entry name" value="HUPs"/>
    <property type="match status" value="1"/>
</dbReference>
<evidence type="ECO:0000313" key="3">
    <source>
        <dbReference type="Proteomes" id="UP000630660"/>
    </source>
</evidence>
<feature type="domain" description="UspA" evidence="1">
    <location>
        <begin position="1"/>
        <end position="102"/>
    </location>
</feature>
<dbReference type="InterPro" id="IPR014729">
    <property type="entry name" value="Rossmann-like_a/b/a_fold"/>
</dbReference>
<evidence type="ECO:0000259" key="1">
    <source>
        <dbReference type="Pfam" id="PF00582"/>
    </source>
</evidence>
<dbReference type="Pfam" id="PF00582">
    <property type="entry name" value="Usp"/>
    <property type="match status" value="1"/>
</dbReference>
<gene>
    <name evidence="2" type="ORF">GF359_09415</name>
</gene>
<sequence>MYKRLLVYVDPGETRLDELEGLMDLADQLGARVIALAILEPEPDKPTEKEKKARDELEDRAWKFLYSIEDIAFSREVKNSLMLEEGKTLDTIASVVSSYDVDICATFNYRNVDIPGLLEKLNTVPLLLLNQEGQ</sequence>
<reference evidence="2" key="1">
    <citation type="submission" date="2019-11" db="EMBL/GenBank/DDBJ databases">
        <title>Microbial mats filling the niche in hypersaline microbial mats.</title>
        <authorList>
            <person name="Wong H.L."/>
            <person name="Macleod F.I."/>
            <person name="White R.A. III"/>
            <person name="Burns B.P."/>
        </authorList>
    </citation>
    <scope>NUCLEOTIDE SEQUENCE</scope>
    <source>
        <strain evidence="2">Bin_327</strain>
    </source>
</reference>
<dbReference type="EMBL" id="WJKJ01000312">
    <property type="protein sequence ID" value="MBD3365417.1"/>
    <property type="molecule type" value="Genomic_DNA"/>
</dbReference>
<evidence type="ECO:0000313" key="2">
    <source>
        <dbReference type="EMBL" id="MBD3365417.1"/>
    </source>
</evidence>
<comment type="caution">
    <text evidence="2">The sequence shown here is derived from an EMBL/GenBank/DDBJ whole genome shotgun (WGS) entry which is preliminary data.</text>
</comment>
<proteinExistence type="predicted"/>
<dbReference type="InterPro" id="IPR006016">
    <property type="entry name" value="UspA"/>
</dbReference>
<organism evidence="2 3">
    <name type="scientific">candidate division WOR-3 bacterium</name>
    <dbReference type="NCBI Taxonomy" id="2052148"/>
    <lineage>
        <taxon>Bacteria</taxon>
        <taxon>Bacteria division WOR-3</taxon>
    </lineage>
</organism>
<dbReference type="SUPFAM" id="SSF52402">
    <property type="entry name" value="Adenine nucleotide alpha hydrolases-like"/>
    <property type="match status" value="1"/>
</dbReference>